<reference evidence="8 9" key="1">
    <citation type="submission" date="2024-07" db="EMBL/GenBank/DDBJ databases">
        <title>Draft sequence of the Neodothiora populina.</title>
        <authorList>
            <person name="Drown D.D."/>
            <person name="Schuette U.S."/>
            <person name="Buechlein A.B."/>
            <person name="Rusch D.R."/>
            <person name="Winton L.W."/>
            <person name="Adams G.A."/>
        </authorList>
    </citation>
    <scope>NUCLEOTIDE SEQUENCE [LARGE SCALE GENOMIC DNA]</scope>
    <source>
        <strain evidence="8 9">CPC 39397</strain>
    </source>
</reference>
<evidence type="ECO:0000256" key="1">
    <source>
        <dbReference type="ARBA" id="ARBA00004141"/>
    </source>
</evidence>
<organism evidence="8 9">
    <name type="scientific">Neodothiora populina</name>
    <dbReference type="NCBI Taxonomy" id="2781224"/>
    <lineage>
        <taxon>Eukaryota</taxon>
        <taxon>Fungi</taxon>
        <taxon>Dikarya</taxon>
        <taxon>Ascomycota</taxon>
        <taxon>Pezizomycotina</taxon>
        <taxon>Dothideomycetes</taxon>
        <taxon>Dothideomycetidae</taxon>
        <taxon>Dothideales</taxon>
        <taxon>Dothioraceae</taxon>
        <taxon>Neodothiora</taxon>
    </lineage>
</organism>
<keyword evidence="2 6" id="KW-0812">Transmembrane</keyword>
<dbReference type="PANTHER" id="PTHR33048:SF146">
    <property type="entry name" value="INTEGRAL MEMBRANE PROTEIN"/>
    <property type="match status" value="1"/>
</dbReference>
<feature type="transmembrane region" description="Helical" evidence="6">
    <location>
        <begin position="6"/>
        <end position="24"/>
    </location>
</feature>
<evidence type="ECO:0000256" key="4">
    <source>
        <dbReference type="ARBA" id="ARBA00023136"/>
    </source>
</evidence>
<dbReference type="EMBL" id="JBFMKM010000009">
    <property type="protein sequence ID" value="KAL1304005.1"/>
    <property type="molecule type" value="Genomic_DNA"/>
</dbReference>
<feature type="transmembrane region" description="Helical" evidence="6">
    <location>
        <begin position="128"/>
        <end position="151"/>
    </location>
</feature>
<name>A0ABR3PCX6_9PEZI</name>
<evidence type="ECO:0000256" key="6">
    <source>
        <dbReference type="SAM" id="Phobius"/>
    </source>
</evidence>
<dbReference type="Proteomes" id="UP001562354">
    <property type="component" value="Unassembled WGS sequence"/>
</dbReference>
<feature type="transmembrane region" description="Helical" evidence="6">
    <location>
        <begin position="217"/>
        <end position="236"/>
    </location>
</feature>
<evidence type="ECO:0000256" key="5">
    <source>
        <dbReference type="ARBA" id="ARBA00038359"/>
    </source>
</evidence>
<dbReference type="GeneID" id="95974149"/>
<dbReference type="InterPro" id="IPR052337">
    <property type="entry name" value="SAT4-like"/>
</dbReference>
<sequence>MWLVAFAWAMISASVSILVLRFWARTAFNAEAGGHHRYNFRRINASDWFMFLSLIFIIGHAICITGGVAEGLGRHATTLTESQLMQTKKWIAITKGFTIVPATLGRVSVGLDQGKYVKNTGRSKQRNAYIVVLSVVGLSTAFNLATVVQVYTECGKDFSAVWDPVVAATAHCQSMSIETNVGYGQSALNSLVDLLLSSFPLLIIFSLQLTRQQKTSLCLVLMVSYVAVAASVVKAVEIKELSSSTDITYNFVKLMIWVILEANIIILTGSLLSLPLRPLWSWITQQSSTFGPFSSSHAAMTMASTASGGITRKASVELTSLRRYSLSATGELDLEHHSAGSSQEDLVKSADDANPVRAAVHPVLLTHHAVIAGGR</sequence>
<dbReference type="RefSeq" id="XP_069200280.1">
    <property type="nucleotide sequence ID" value="XM_069344233.1"/>
</dbReference>
<feature type="transmembrane region" description="Helical" evidence="6">
    <location>
        <begin position="89"/>
        <end position="107"/>
    </location>
</feature>
<proteinExistence type="inferred from homology"/>
<dbReference type="InterPro" id="IPR049326">
    <property type="entry name" value="Rhodopsin_dom_fungi"/>
</dbReference>
<dbReference type="Pfam" id="PF20684">
    <property type="entry name" value="Fung_rhodopsin"/>
    <property type="match status" value="1"/>
</dbReference>
<feature type="transmembrane region" description="Helical" evidence="6">
    <location>
        <begin position="187"/>
        <end position="205"/>
    </location>
</feature>
<feature type="transmembrane region" description="Helical" evidence="6">
    <location>
        <begin position="256"/>
        <end position="276"/>
    </location>
</feature>
<evidence type="ECO:0000259" key="7">
    <source>
        <dbReference type="Pfam" id="PF20684"/>
    </source>
</evidence>
<gene>
    <name evidence="8" type="ORF">AAFC00_000446</name>
</gene>
<comment type="subcellular location">
    <subcellularLocation>
        <location evidence="1">Membrane</location>
        <topology evidence="1">Multi-pass membrane protein</topology>
    </subcellularLocation>
</comment>
<comment type="similarity">
    <text evidence="5">Belongs to the SAT4 family.</text>
</comment>
<feature type="transmembrane region" description="Helical" evidence="6">
    <location>
        <begin position="45"/>
        <end position="69"/>
    </location>
</feature>
<protein>
    <recommendedName>
        <fullName evidence="7">Rhodopsin domain-containing protein</fullName>
    </recommendedName>
</protein>
<accession>A0ABR3PCX6</accession>
<evidence type="ECO:0000313" key="8">
    <source>
        <dbReference type="EMBL" id="KAL1304005.1"/>
    </source>
</evidence>
<comment type="caution">
    <text evidence="8">The sequence shown here is derived from an EMBL/GenBank/DDBJ whole genome shotgun (WGS) entry which is preliminary data.</text>
</comment>
<dbReference type="PANTHER" id="PTHR33048">
    <property type="entry name" value="PTH11-LIKE INTEGRAL MEMBRANE PROTEIN (AFU_ORTHOLOGUE AFUA_5G11245)"/>
    <property type="match status" value="1"/>
</dbReference>
<feature type="domain" description="Rhodopsin" evidence="7">
    <location>
        <begin position="40"/>
        <end position="273"/>
    </location>
</feature>
<evidence type="ECO:0000313" key="9">
    <source>
        <dbReference type="Proteomes" id="UP001562354"/>
    </source>
</evidence>
<keyword evidence="3 6" id="KW-1133">Transmembrane helix</keyword>
<evidence type="ECO:0000256" key="2">
    <source>
        <dbReference type="ARBA" id="ARBA00022692"/>
    </source>
</evidence>
<keyword evidence="9" id="KW-1185">Reference proteome</keyword>
<evidence type="ECO:0000256" key="3">
    <source>
        <dbReference type="ARBA" id="ARBA00022989"/>
    </source>
</evidence>
<keyword evidence="4 6" id="KW-0472">Membrane</keyword>